<sequence length="309" mass="34745">MLLRVDRHGAVTALRRSSLLLTMADAVPAFDPKLTLGALEIGVLISYCLFGLTTLQAYMYFQRFPQDHTSLKYLAGAVWCCELGHTICVGNTLYIMTISYYGQPERLLRTPASLLTSIIFSALVSALVQGFFSYRIYRLSNSLHVPSLFWGVAFVRLVLSLLASVEALRMVSLADYEQQWGWLLTTVWGIGAMNDLAIAGTIVYLIYKQQSEILPKRTVAVLDKLMLWSIETGMLTSVSGIAMLICFLTMRRNYIWLVIYVINTRFFSNALLANLNSREALRAMSEADITIPDFTTDSSRSRSKSSRLR</sequence>
<dbReference type="PANTHER" id="PTHR40465">
    <property type="entry name" value="CHROMOSOME 1, WHOLE GENOME SHOTGUN SEQUENCE"/>
    <property type="match status" value="1"/>
</dbReference>
<dbReference type="PANTHER" id="PTHR40465:SF1">
    <property type="entry name" value="DUF6534 DOMAIN-CONTAINING PROTEIN"/>
    <property type="match status" value="1"/>
</dbReference>
<feature type="transmembrane region" description="Helical" evidence="1">
    <location>
        <begin position="114"/>
        <end position="136"/>
    </location>
</feature>
<comment type="caution">
    <text evidence="3">The sequence shown here is derived from an EMBL/GenBank/DDBJ whole genome shotgun (WGS) entry which is preliminary data.</text>
</comment>
<keyword evidence="1" id="KW-0472">Membrane</keyword>
<dbReference type="EMBL" id="JARJLG010000226">
    <property type="protein sequence ID" value="KAJ7725638.1"/>
    <property type="molecule type" value="Genomic_DNA"/>
</dbReference>
<dbReference type="InterPro" id="IPR045339">
    <property type="entry name" value="DUF6534"/>
</dbReference>
<feature type="transmembrane region" description="Helical" evidence="1">
    <location>
        <begin position="73"/>
        <end position="94"/>
    </location>
</feature>
<feature type="domain" description="DUF6534" evidence="2">
    <location>
        <begin position="192"/>
        <end position="279"/>
    </location>
</feature>
<proteinExistence type="predicted"/>
<evidence type="ECO:0000259" key="2">
    <source>
        <dbReference type="Pfam" id="PF20152"/>
    </source>
</evidence>
<feature type="transmembrane region" description="Helical" evidence="1">
    <location>
        <begin position="36"/>
        <end position="61"/>
    </location>
</feature>
<keyword evidence="4" id="KW-1185">Reference proteome</keyword>
<dbReference type="Proteomes" id="UP001215280">
    <property type="component" value="Unassembled WGS sequence"/>
</dbReference>
<evidence type="ECO:0000256" key="1">
    <source>
        <dbReference type="SAM" id="Phobius"/>
    </source>
</evidence>
<feature type="transmembrane region" description="Helical" evidence="1">
    <location>
        <begin position="148"/>
        <end position="168"/>
    </location>
</feature>
<feature type="transmembrane region" description="Helical" evidence="1">
    <location>
        <begin position="227"/>
        <end position="248"/>
    </location>
</feature>
<gene>
    <name evidence="3" type="ORF">DFH07DRAFT_250975</name>
</gene>
<evidence type="ECO:0000313" key="3">
    <source>
        <dbReference type="EMBL" id="KAJ7725638.1"/>
    </source>
</evidence>
<name>A0AAD7MNK2_9AGAR</name>
<evidence type="ECO:0000313" key="4">
    <source>
        <dbReference type="Proteomes" id="UP001215280"/>
    </source>
</evidence>
<feature type="transmembrane region" description="Helical" evidence="1">
    <location>
        <begin position="254"/>
        <end position="275"/>
    </location>
</feature>
<feature type="transmembrane region" description="Helical" evidence="1">
    <location>
        <begin position="180"/>
        <end position="207"/>
    </location>
</feature>
<protein>
    <recommendedName>
        <fullName evidence="2">DUF6534 domain-containing protein</fullName>
    </recommendedName>
</protein>
<keyword evidence="1" id="KW-0812">Transmembrane</keyword>
<accession>A0AAD7MNK2</accession>
<organism evidence="3 4">
    <name type="scientific">Mycena maculata</name>
    <dbReference type="NCBI Taxonomy" id="230809"/>
    <lineage>
        <taxon>Eukaryota</taxon>
        <taxon>Fungi</taxon>
        <taxon>Dikarya</taxon>
        <taxon>Basidiomycota</taxon>
        <taxon>Agaricomycotina</taxon>
        <taxon>Agaricomycetes</taxon>
        <taxon>Agaricomycetidae</taxon>
        <taxon>Agaricales</taxon>
        <taxon>Marasmiineae</taxon>
        <taxon>Mycenaceae</taxon>
        <taxon>Mycena</taxon>
    </lineage>
</organism>
<dbReference type="Pfam" id="PF20152">
    <property type="entry name" value="DUF6534"/>
    <property type="match status" value="1"/>
</dbReference>
<keyword evidence="1" id="KW-1133">Transmembrane helix</keyword>
<dbReference type="AlphaFoldDB" id="A0AAD7MNK2"/>
<reference evidence="3" key="1">
    <citation type="submission" date="2023-03" db="EMBL/GenBank/DDBJ databases">
        <title>Massive genome expansion in bonnet fungi (Mycena s.s.) driven by repeated elements and novel gene families across ecological guilds.</title>
        <authorList>
            <consortium name="Lawrence Berkeley National Laboratory"/>
            <person name="Harder C.B."/>
            <person name="Miyauchi S."/>
            <person name="Viragh M."/>
            <person name="Kuo A."/>
            <person name="Thoen E."/>
            <person name="Andreopoulos B."/>
            <person name="Lu D."/>
            <person name="Skrede I."/>
            <person name="Drula E."/>
            <person name="Henrissat B."/>
            <person name="Morin E."/>
            <person name="Kohler A."/>
            <person name="Barry K."/>
            <person name="LaButti K."/>
            <person name="Morin E."/>
            <person name="Salamov A."/>
            <person name="Lipzen A."/>
            <person name="Mereny Z."/>
            <person name="Hegedus B."/>
            <person name="Baldrian P."/>
            <person name="Stursova M."/>
            <person name="Weitz H."/>
            <person name="Taylor A."/>
            <person name="Grigoriev I.V."/>
            <person name="Nagy L.G."/>
            <person name="Martin F."/>
            <person name="Kauserud H."/>
        </authorList>
    </citation>
    <scope>NUCLEOTIDE SEQUENCE</scope>
    <source>
        <strain evidence="3">CBHHK188m</strain>
    </source>
</reference>